<keyword evidence="2" id="KW-0548">Nucleotidyltransferase</keyword>
<evidence type="ECO:0000313" key="8">
    <source>
        <dbReference type="EMBL" id="MBW0511742.1"/>
    </source>
</evidence>
<dbReference type="EMBL" id="AVOT02022359">
    <property type="protein sequence ID" value="MBW0511742.1"/>
    <property type="molecule type" value="Genomic_DNA"/>
</dbReference>
<evidence type="ECO:0000256" key="6">
    <source>
        <dbReference type="ARBA" id="ARBA00022918"/>
    </source>
</evidence>
<evidence type="ECO:0000256" key="5">
    <source>
        <dbReference type="ARBA" id="ARBA00022801"/>
    </source>
</evidence>
<feature type="domain" description="Reverse transcriptase RNase H-like" evidence="7">
    <location>
        <begin position="15"/>
        <end position="112"/>
    </location>
</feature>
<keyword evidence="6" id="KW-0695">RNA-directed DNA polymerase</keyword>
<evidence type="ECO:0000259" key="7">
    <source>
        <dbReference type="Pfam" id="PF17917"/>
    </source>
</evidence>
<dbReference type="Proteomes" id="UP000765509">
    <property type="component" value="Unassembled WGS sequence"/>
</dbReference>
<evidence type="ECO:0000256" key="2">
    <source>
        <dbReference type="ARBA" id="ARBA00022695"/>
    </source>
</evidence>
<dbReference type="AlphaFoldDB" id="A0A9Q3E5Q6"/>
<evidence type="ECO:0000256" key="4">
    <source>
        <dbReference type="ARBA" id="ARBA00022759"/>
    </source>
</evidence>
<keyword evidence="5" id="KW-0378">Hydrolase</keyword>
<evidence type="ECO:0000313" key="9">
    <source>
        <dbReference type="Proteomes" id="UP000765509"/>
    </source>
</evidence>
<dbReference type="OrthoDB" id="2206664at2759"/>
<sequence length="238" mass="27385">MFPYFELPFTFYIYTACIQGLGAAHSKREVLDGEPREGVICYIFRKLKDPEARYGETQNECLCLAWTIEKLNFYLEGAVFEAYTDYTELNSFLNINTTNRHMLWRQIAIQEYKGNMPIIYKEGGIHNNGEALSRLPLENIKQKPAYDPEVPSEIPFHFMEIGRKKNFRFSEWAPGSGSPDDSLSEPEEIETLILGISSSELPNEFSIQSLKLMLNINNVSYCCNSFKNSIGAQNWNCR</sequence>
<dbReference type="InterPro" id="IPR050951">
    <property type="entry name" value="Retrovirus_Pol_polyprotein"/>
</dbReference>
<proteinExistence type="predicted"/>
<comment type="caution">
    <text evidence="8">The sequence shown here is derived from an EMBL/GenBank/DDBJ whole genome shotgun (WGS) entry which is preliminary data.</text>
</comment>
<evidence type="ECO:0000256" key="3">
    <source>
        <dbReference type="ARBA" id="ARBA00022722"/>
    </source>
</evidence>
<dbReference type="PANTHER" id="PTHR37984">
    <property type="entry name" value="PROTEIN CBG26694"/>
    <property type="match status" value="1"/>
</dbReference>
<evidence type="ECO:0000256" key="1">
    <source>
        <dbReference type="ARBA" id="ARBA00022679"/>
    </source>
</evidence>
<dbReference type="Pfam" id="PF17917">
    <property type="entry name" value="RT_RNaseH"/>
    <property type="match status" value="1"/>
</dbReference>
<dbReference type="GO" id="GO:0003964">
    <property type="term" value="F:RNA-directed DNA polymerase activity"/>
    <property type="evidence" value="ECO:0007669"/>
    <property type="project" value="UniProtKB-KW"/>
</dbReference>
<gene>
    <name evidence="8" type="ORF">O181_051457</name>
</gene>
<keyword evidence="3" id="KW-0540">Nuclease</keyword>
<keyword evidence="4" id="KW-0255">Endonuclease</keyword>
<keyword evidence="1" id="KW-0808">Transferase</keyword>
<dbReference type="GO" id="GO:0016787">
    <property type="term" value="F:hydrolase activity"/>
    <property type="evidence" value="ECO:0007669"/>
    <property type="project" value="UniProtKB-KW"/>
</dbReference>
<dbReference type="PANTHER" id="PTHR37984:SF5">
    <property type="entry name" value="PROTEIN NYNRIN-LIKE"/>
    <property type="match status" value="1"/>
</dbReference>
<protein>
    <recommendedName>
        <fullName evidence="7">Reverse transcriptase RNase H-like domain-containing protein</fullName>
    </recommendedName>
</protein>
<name>A0A9Q3E5Q6_9BASI</name>
<keyword evidence="9" id="KW-1185">Reference proteome</keyword>
<reference evidence="8" key="1">
    <citation type="submission" date="2021-03" db="EMBL/GenBank/DDBJ databases">
        <title>Draft genome sequence of rust myrtle Austropuccinia psidii MF-1, a brazilian biotype.</title>
        <authorList>
            <person name="Quecine M.C."/>
            <person name="Pachon D.M.R."/>
            <person name="Bonatelli M.L."/>
            <person name="Correr F.H."/>
            <person name="Franceschini L.M."/>
            <person name="Leite T.F."/>
            <person name="Margarido G.R.A."/>
            <person name="Almeida C.A."/>
            <person name="Ferrarezi J.A."/>
            <person name="Labate C.A."/>
        </authorList>
    </citation>
    <scope>NUCLEOTIDE SEQUENCE</scope>
    <source>
        <strain evidence="8">MF-1</strain>
    </source>
</reference>
<organism evidence="8 9">
    <name type="scientific">Austropuccinia psidii MF-1</name>
    <dbReference type="NCBI Taxonomy" id="1389203"/>
    <lineage>
        <taxon>Eukaryota</taxon>
        <taxon>Fungi</taxon>
        <taxon>Dikarya</taxon>
        <taxon>Basidiomycota</taxon>
        <taxon>Pucciniomycotina</taxon>
        <taxon>Pucciniomycetes</taxon>
        <taxon>Pucciniales</taxon>
        <taxon>Sphaerophragmiaceae</taxon>
        <taxon>Austropuccinia</taxon>
    </lineage>
</organism>
<dbReference type="SUPFAM" id="SSF56672">
    <property type="entry name" value="DNA/RNA polymerases"/>
    <property type="match status" value="1"/>
</dbReference>
<dbReference type="InterPro" id="IPR041373">
    <property type="entry name" value="RT_RNaseH"/>
</dbReference>
<dbReference type="InterPro" id="IPR043502">
    <property type="entry name" value="DNA/RNA_pol_sf"/>
</dbReference>
<accession>A0A9Q3E5Q6</accession>
<dbReference type="GO" id="GO:0004519">
    <property type="term" value="F:endonuclease activity"/>
    <property type="evidence" value="ECO:0007669"/>
    <property type="project" value="UniProtKB-KW"/>
</dbReference>